<evidence type="ECO:0000256" key="6">
    <source>
        <dbReference type="ARBA" id="ARBA00023187"/>
    </source>
</evidence>
<keyword evidence="6" id="KW-0508">mRNA splicing</keyword>
<dbReference type="GO" id="GO:0071011">
    <property type="term" value="C:precatalytic spliceosome"/>
    <property type="evidence" value="ECO:0007669"/>
    <property type="project" value="TreeGrafter"/>
</dbReference>
<dbReference type="FunFam" id="1.25.40.10:FF:000306">
    <property type="entry name" value="Cell cycle control protein cwf4"/>
    <property type="match status" value="1"/>
</dbReference>
<dbReference type="InterPro" id="IPR003107">
    <property type="entry name" value="HAT"/>
</dbReference>
<dbReference type="GO" id="GO:0071014">
    <property type="term" value="C:post-mRNA release spliceosomal complex"/>
    <property type="evidence" value="ECO:0007669"/>
    <property type="project" value="TreeGrafter"/>
</dbReference>
<reference evidence="10" key="2">
    <citation type="submission" date="2011-02" db="EMBL/GenBank/DDBJ databases">
        <authorList>
            <person name="MacLean D."/>
        </authorList>
    </citation>
    <scope>NUCLEOTIDE SEQUENCE</scope>
</reference>
<evidence type="ECO:0000256" key="7">
    <source>
        <dbReference type="ARBA" id="ARBA00023242"/>
    </source>
</evidence>
<dbReference type="InterPro" id="IPR011990">
    <property type="entry name" value="TPR-like_helical_dom_sf"/>
</dbReference>
<keyword evidence="4" id="KW-0747">Spliceosome</keyword>
<protein>
    <submittedName>
        <fullName evidence="10">PREDICTED: crooked necklike 1 proteinlike putative</fullName>
    </submittedName>
</protein>
<dbReference type="GO" id="GO:0071007">
    <property type="term" value="C:U2-type catalytic step 2 spliceosome"/>
    <property type="evidence" value="ECO:0007669"/>
    <property type="project" value="TreeGrafter"/>
</dbReference>
<dbReference type="EMBL" id="FR824048">
    <property type="protein sequence ID" value="CCA14341.1"/>
    <property type="molecule type" value="Genomic_DNA"/>
</dbReference>
<sequence>MKRSIIKNRAPAPIQITAEQILREAQDRKENVSRAPRRNIADKDELIEYRMTQRKQFEDTLRRQRQHIGTWIKYATWEEQQHEFERARSIFERALDVDYRNSSIWLKYAEMEMRNQFINHARNVWDRAVTLIPRVAQFWYKYAFMEEMVGNLPAARRIFERWMEWQPEDQAWYSYIKFEIRSQEIPRARALYERYITSHKSERSYLKYANWEEKQQHQIVLARCIYESAMEELRPDERTQLFYTGFASFEDRCQEFDRARAIYQYALDQLDREDATDLYHAFIQFEKKHGDKKRIEDVVVAKRRVHYERQVDANEFDYDAWIDYMKLEETQVAECHDNQREKRIDRIREIYERAIANVPPMKEKKYWRRYIYLWIKYAIFEELIVRNGKYNNPASGKDKESDEDRVKQVYTTCLALIPHDVFTFAKIWIMYAKYLVRLRDVQGARNVLGQGLGKCPKKKLFTSYIELELMMGEIERCRTIYEKFLLFDASDCDIWQKYATLEQQMGESERARGIYELAIQQPVLDMPEMIWKAYIDFEILNQEIEKARLLYERLLERTKHVKVWISFAQFECSRSKMAITDPSASPSEVTASRSIEAAREVFERAIRHLKEQQQLCLEDEANVPNSLLYEKKAERALCLETWLDMEQSVPDKDVKQIQKLLKMQPQKVTKQRMVYAEDGTELGLEEYTDFVFVDDEKAQNHMKLLLAAQKWKKTKLEVSDDQQDT</sequence>
<dbReference type="AlphaFoldDB" id="F0VZX0"/>
<comment type="similarity">
    <text evidence="2">Belongs to the crooked-neck family.</text>
</comment>
<dbReference type="GO" id="GO:0000245">
    <property type="term" value="P:spliceosomal complex assembly"/>
    <property type="evidence" value="ECO:0007669"/>
    <property type="project" value="TreeGrafter"/>
</dbReference>
<dbReference type="PANTHER" id="PTHR11246">
    <property type="entry name" value="PRE-MRNA SPLICING FACTOR"/>
    <property type="match status" value="1"/>
</dbReference>
<dbReference type="Gene3D" id="1.25.40.10">
    <property type="entry name" value="Tetratricopeptide repeat domain"/>
    <property type="match status" value="3"/>
</dbReference>
<evidence type="ECO:0000259" key="9">
    <source>
        <dbReference type="Pfam" id="PF23233"/>
    </source>
</evidence>
<gene>
    <name evidence="10" type="primary">AlNc14C3G448</name>
    <name evidence="10" type="ORF">ALNC14_004840</name>
</gene>
<evidence type="ECO:0000256" key="2">
    <source>
        <dbReference type="ARBA" id="ARBA00008644"/>
    </source>
</evidence>
<dbReference type="Pfam" id="PF23233">
    <property type="entry name" value="HAT_Syf1_CNRKL1_N"/>
    <property type="match status" value="1"/>
</dbReference>
<organism evidence="10">
    <name type="scientific">Albugo laibachii Nc14</name>
    <dbReference type="NCBI Taxonomy" id="890382"/>
    <lineage>
        <taxon>Eukaryota</taxon>
        <taxon>Sar</taxon>
        <taxon>Stramenopiles</taxon>
        <taxon>Oomycota</taxon>
        <taxon>Peronosporomycetes</taxon>
        <taxon>Albuginales</taxon>
        <taxon>Albuginaceae</taxon>
        <taxon>Albugo</taxon>
    </lineage>
</organism>
<dbReference type="GO" id="GO:0000974">
    <property type="term" value="C:Prp19 complex"/>
    <property type="evidence" value="ECO:0007669"/>
    <property type="project" value="TreeGrafter"/>
</dbReference>
<dbReference type="FunFam" id="1.25.40.10:FF:000575">
    <property type="entry name" value="Pre-mRNA-splicing factor, Crooked neck-like protein"/>
    <property type="match status" value="1"/>
</dbReference>
<evidence type="ECO:0000256" key="5">
    <source>
        <dbReference type="ARBA" id="ARBA00022737"/>
    </source>
</evidence>
<evidence type="ECO:0000256" key="4">
    <source>
        <dbReference type="ARBA" id="ARBA00022728"/>
    </source>
</evidence>
<evidence type="ECO:0000256" key="8">
    <source>
        <dbReference type="ARBA" id="ARBA00037040"/>
    </source>
</evidence>
<comment type="function">
    <text evidence="8">Involved in pre-mRNA splicing and cell cycle progression. Required for the spliceosome assembly and initiation of the DNA replication.</text>
</comment>
<proteinExistence type="inferred from homology"/>
<dbReference type="FunFam" id="1.25.40.10:FF:000048">
    <property type="entry name" value="Cell cycle control protein"/>
    <property type="match status" value="1"/>
</dbReference>
<evidence type="ECO:0000313" key="10">
    <source>
        <dbReference type="EMBL" id="CCA14341.1"/>
    </source>
</evidence>
<dbReference type="Pfam" id="PF23240">
    <property type="entry name" value="HAT_PRP39_N"/>
    <property type="match status" value="1"/>
</dbReference>
<dbReference type="InterPro" id="IPR055433">
    <property type="entry name" value="HAT_Syf1-like_N"/>
</dbReference>
<dbReference type="HOGENOM" id="CLU_011554_1_0_1"/>
<keyword evidence="7" id="KW-0539">Nucleus</keyword>
<name>F0VZX0_9STRA</name>
<evidence type="ECO:0000256" key="3">
    <source>
        <dbReference type="ARBA" id="ARBA00022664"/>
    </source>
</evidence>
<keyword evidence="3" id="KW-0507">mRNA processing</keyword>
<reference evidence="10" key="1">
    <citation type="journal article" date="2011" name="PLoS Biol.">
        <title>Gene gain and loss during evolution of obligate parasitism in the white rust pathogen of Arabidopsis thaliana.</title>
        <authorList>
            <person name="Kemen E."/>
            <person name="Gardiner A."/>
            <person name="Schultz-Larsen T."/>
            <person name="Kemen A.C."/>
            <person name="Balmuth A.L."/>
            <person name="Robert-Seilaniantz A."/>
            <person name="Bailey K."/>
            <person name="Holub E."/>
            <person name="Studholme D.J."/>
            <person name="Maclean D."/>
            <person name="Jones J.D."/>
        </authorList>
    </citation>
    <scope>NUCLEOTIDE SEQUENCE</scope>
</reference>
<dbReference type="InterPro" id="IPR045075">
    <property type="entry name" value="Syf1-like"/>
</dbReference>
<dbReference type="SMART" id="SM00386">
    <property type="entry name" value="HAT"/>
    <property type="match status" value="15"/>
</dbReference>
<evidence type="ECO:0000256" key="1">
    <source>
        <dbReference type="ARBA" id="ARBA00004123"/>
    </source>
</evidence>
<feature type="domain" description="Pre-mRNA-splicing factor Syf1-like N-terminal HAT-repeats" evidence="9">
    <location>
        <begin position="56"/>
        <end position="199"/>
    </location>
</feature>
<accession>F0VZX0</accession>
<dbReference type="SUPFAM" id="SSF48452">
    <property type="entry name" value="TPR-like"/>
    <property type="match status" value="1"/>
</dbReference>
<dbReference type="PANTHER" id="PTHR11246:SF3">
    <property type="entry name" value="CROOKED NECK-LIKE PROTEIN 1"/>
    <property type="match status" value="1"/>
</dbReference>
<comment type="subcellular location">
    <subcellularLocation>
        <location evidence="1">Nucleus</location>
    </subcellularLocation>
</comment>
<keyword evidence="5" id="KW-0677">Repeat</keyword>